<feature type="transmembrane region" description="Helical" evidence="10">
    <location>
        <begin position="237"/>
        <end position="263"/>
    </location>
</feature>
<feature type="transmembrane region" description="Helical" evidence="10">
    <location>
        <begin position="275"/>
        <end position="293"/>
    </location>
</feature>
<dbReference type="EMBL" id="FNNZ01000001">
    <property type="protein sequence ID" value="SDW00540.1"/>
    <property type="molecule type" value="Genomic_DNA"/>
</dbReference>
<keyword evidence="5 10" id="KW-0573">Peptidoglycan synthesis</keyword>
<feature type="transmembrane region" description="Helical" evidence="10">
    <location>
        <begin position="83"/>
        <end position="115"/>
    </location>
</feature>
<protein>
    <recommendedName>
        <fullName evidence="10">Probable lipid II flippase MurJ</fullName>
    </recommendedName>
</protein>
<dbReference type="InterPro" id="IPR004268">
    <property type="entry name" value="MurJ"/>
</dbReference>
<evidence type="ECO:0000256" key="3">
    <source>
        <dbReference type="ARBA" id="ARBA00022692"/>
    </source>
</evidence>
<keyword evidence="4 10" id="KW-0133">Cell shape</keyword>
<dbReference type="PRINTS" id="PR01806">
    <property type="entry name" value="VIRFACTRMVIN"/>
</dbReference>
<organism evidence="12 13">
    <name type="scientific">Thiocapsa roseopersicina</name>
    <dbReference type="NCBI Taxonomy" id="1058"/>
    <lineage>
        <taxon>Bacteria</taxon>
        <taxon>Pseudomonadati</taxon>
        <taxon>Pseudomonadota</taxon>
        <taxon>Gammaproteobacteria</taxon>
        <taxon>Chromatiales</taxon>
        <taxon>Chromatiaceae</taxon>
        <taxon>Thiocapsa</taxon>
    </lineage>
</organism>
<dbReference type="PIRSF" id="PIRSF002869">
    <property type="entry name" value="MviN"/>
    <property type="match status" value="1"/>
</dbReference>
<dbReference type="InterPro" id="IPR051050">
    <property type="entry name" value="Lipid_II_flippase_MurJ/MviN"/>
</dbReference>
<keyword evidence="7 10" id="KW-0472">Membrane</keyword>
<feature type="transmembrane region" description="Helical" evidence="10">
    <location>
        <begin position="162"/>
        <end position="181"/>
    </location>
</feature>
<dbReference type="GO" id="GO:0034204">
    <property type="term" value="P:lipid translocation"/>
    <property type="evidence" value="ECO:0007669"/>
    <property type="project" value="TreeGrafter"/>
</dbReference>
<evidence type="ECO:0000256" key="2">
    <source>
        <dbReference type="ARBA" id="ARBA00022475"/>
    </source>
</evidence>
<dbReference type="GO" id="GO:0008360">
    <property type="term" value="P:regulation of cell shape"/>
    <property type="evidence" value="ECO:0007669"/>
    <property type="project" value="UniProtKB-UniRule"/>
</dbReference>
<dbReference type="Pfam" id="PF03023">
    <property type="entry name" value="MurJ"/>
    <property type="match status" value="1"/>
</dbReference>
<gene>
    <name evidence="10" type="primary">murJ</name>
    <name evidence="12" type="ORF">SAMN05421783_10136</name>
</gene>
<accession>A0A1H2Q0E5</accession>
<evidence type="ECO:0000313" key="12">
    <source>
        <dbReference type="EMBL" id="SDW00540.1"/>
    </source>
</evidence>
<keyword evidence="10 11" id="KW-0961">Cell wall biogenesis/degradation</keyword>
<dbReference type="STRING" id="1058.SAMN05421783_10136"/>
<sequence length="511" mass="55413">MASLAASIAKVGSNTFLSRVLGFVRDLVVARIFGADAGTDAFFVAFKIPNFMRRLFAEGAFSMAFVPVLNEYKEKRGFAALKAYVDAVAGTLGAVLLLVTVLGVVGAPVLILVFAPGFVNEPEQLALATEMLRLTFPYLLFISLTAFAGGILNTYERFGIPAFTPVLLNISLILCAVYLAPLMDRPIVALAWGVFIAGIAQLLFQIPFLRQLKLLPRPRLATTDPGVRKTVKLMVPALFGVSVGQISLLLDTLLASFLVTGSISWLYYSDRLMEFPLGILAVALATVILPRLSQRHAADDPVAFSYTMDWALRWVLLLGVPCAVGLLLLAGPMIATLFYSGEFGANDVDKARLSLMAYSLGLVAFMGIKVLAPGYYARQDMKTPVRIAVIALVTNMVLNLILMFPFGHAGLAAATTIAAITNAGLLLRGLLKERIFRPKRTWIPLMIKAMIANLLMGIVIYLGVGVTADWIAMGLGERIWRLLMWILIGGAVYAGALLTLGIRPRHFMGRE</sequence>
<keyword evidence="10 11" id="KW-0813">Transport</keyword>
<evidence type="ECO:0000256" key="9">
    <source>
        <dbReference type="ARBA" id="ARBA00061532"/>
    </source>
</evidence>
<comment type="pathway">
    <text evidence="10">Cell wall biogenesis; peptidoglycan biosynthesis.</text>
</comment>
<evidence type="ECO:0000256" key="6">
    <source>
        <dbReference type="ARBA" id="ARBA00022989"/>
    </source>
</evidence>
<name>A0A1H2Q0E5_THIRO</name>
<comment type="similarity">
    <text evidence="9 10 11">Belongs to the MurJ/MviN family.</text>
</comment>
<keyword evidence="10" id="KW-0997">Cell inner membrane</keyword>
<dbReference type="UniPathway" id="UPA00219"/>
<dbReference type="NCBIfam" id="TIGR01695">
    <property type="entry name" value="murJ_mviN"/>
    <property type="match status" value="1"/>
</dbReference>
<evidence type="ECO:0000256" key="10">
    <source>
        <dbReference type="HAMAP-Rule" id="MF_02078"/>
    </source>
</evidence>
<dbReference type="CDD" id="cd13123">
    <property type="entry name" value="MATE_MurJ_like"/>
    <property type="match status" value="1"/>
</dbReference>
<keyword evidence="6 10" id="KW-1133">Transmembrane helix</keyword>
<dbReference type="RefSeq" id="WP_093026942.1">
    <property type="nucleotide sequence ID" value="NZ_FNNZ01000001.1"/>
</dbReference>
<reference evidence="13" key="1">
    <citation type="submission" date="2016-10" db="EMBL/GenBank/DDBJ databases">
        <authorList>
            <person name="Varghese N."/>
            <person name="Submissions S."/>
        </authorList>
    </citation>
    <scope>NUCLEOTIDE SEQUENCE [LARGE SCALE GENOMIC DNA]</scope>
    <source>
        <strain evidence="13">DSM 217</strain>
    </source>
</reference>
<dbReference type="PANTHER" id="PTHR47019">
    <property type="entry name" value="LIPID II FLIPPASE MURJ"/>
    <property type="match status" value="1"/>
</dbReference>
<comment type="function">
    <text evidence="8 10 11">Involved in peptidoglycan biosynthesis. Transports lipid-linked peptidoglycan precursors from the inner to the outer leaflet of the cytoplasmic membrane.</text>
</comment>
<feature type="transmembrane region" description="Helical" evidence="10">
    <location>
        <begin position="384"/>
        <end position="404"/>
    </location>
</feature>
<dbReference type="GO" id="GO:0015648">
    <property type="term" value="F:lipid-linked peptidoglycan transporter activity"/>
    <property type="evidence" value="ECO:0007669"/>
    <property type="project" value="UniProtKB-UniRule"/>
</dbReference>
<evidence type="ECO:0000313" key="13">
    <source>
        <dbReference type="Proteomes" id="UP000198816"/>
    </source>
</evidence>
<evidence type="ECO:0000256" key="4">
    <source>
        <dbReference type="ARBA" id="ARBA00022960"/>
    </source>
</evidence>
<proteinExistence type="inferred from homology"/>
<evidence type="ECO:0000256" key="5">
    <source>
        <dbReference type="ARBA" id="ARBA00022984"/>
    </source>
</evidence>
<feature type="transmembrane region" description="Helical" evidence="10">
    <location>
        <begin position="187"/>
        <end position="209"/>
    </location>
</feature>
<dbReference type="AlphaFoldDB" id="A0A1H2Q0E5"/>
<feature type="transmembrane region" description="Helical" evidence="10">
    <location>
        <begin position="410"/>
        <end position="431"/>
    </location>
</feature>
<feature type="transmembrane region" description="Helical" evidence="10">
    <location>
        <begin position="314"/>
        <end position="339"/>
    </location>
</feature>
<keyword evidence="2 10" id="KW-1003">Cell membrane</keyword>
<dbReference type="GO" id="GO:0071555">
    <property type="term" value="P:cell wall organization"/>
    <property type="evidence" value="ECO:0007669"/>
    <property type="project" value="UniProtKB-UniRule"/>
</dbReference>
<dbReference type="GO" id="GO:0009252">
    <property type="term" value="P:peptidoglycan biosynthetic process"/>
    <property type="evidence" value="ECO:0007669"/>
    <property type="project" value="UniProtKB-UniRule"/>
</dbReference>
<evidence type="ECO:0000256" key="11">
    <source>
        <dbReference type="PIRNR" id="PIRNR002869"/>
    </source>
</evidence>
<keyword evidence="13" id="KW-1185">Reference proteome</keyword>
<feature type="transmembrane region" description="Helical" evidence="10">
    <location>
        <begin position="451"/>
        <end position="473"/>
    </location>
</feature>
<dbReference type="OrthoDB" id="9816572at2"/>
<feature type="transmembrane region" description="Helical" evidence="10">
    <location>
        <begin position="135"/>
        <end position="155"/>
    </location>
</feature>
<dbReference type="GO" id="GO:0005886">
    <property type="term" value="C:plasma membrane"/>
    <property type="evidence" value="ECO:0007669"/>
    <property type="project" value="UniProtKB-SubCell"/>
</dbReference>
<dbReference type="PANTHER" id="PTHR47019:SF1">
    <property type="entry name" value="LIPID II FLIPPASE MURJ"/>
    <property type="match status" value="1"/>
</dbReference>
<evidence type="ECO:0000256" key="8">
    <source>
        <dbReference type="ARBA" id="ARBA00060041"/>
    </source>
</evidence>
<keyword evidence="3 10" id="KW-0812">Transmembrane</keyword>
<evidence type="ECO:0000256" key="7">
    <source>
        <dbReference type="ARBA" id="ARBA00023136"/>
    </source>
</evidence>
<feature type="transmembrane region" description="Helical" evidence="10">
    <location>
        <begin position="479"/>
        <end position="502"/>
    </location>
</feature>
<evidence type="ECO:0000256" key="1">
    <source>
        <dbReference type="ARBA" id="ARBA00004651"/>
    </source>
</evidence>
<comment type="subcellular location">
    <subcellularLocation>
        <location evidence="10">Cell inner membrane</location>
        <topology evidence="10">Multi-pass membrane protein</topology>
    </subcellularLocation>
    <subcellularLocation>
        <location evidence="1">Cell membrane</location>
        <topology evidence="1">Multi-pass membrane protein</topology>
    </subcellularLocation>
</comment>
<dbReference type="HAMAP" id="MF_02078">
    <property type="entry name" value="MurJ_MviN"/>
    <property type="match status" value="1"/>
</dbReference>
<dbReference type="Proteomes" id="UP000198816">
    <property type="component" value="Unassembled WGS sequence"/>
</dbReference>
<feature type="transmembrane region" description="Helical" evidence="10">
    <location>
        <begin position="351"/>
        <end position="372"/>
    </location>
</feature>